<dbReference type="STRING" id="280332.CQ12_14090"/>
<comment type="caution">
    <text evidence="8">The sequence shown here is derived from an EMBL/GenBank/DDBJ whole genome shotgun (WGS) entry which is preliminary data.</text>
</comment>
<feature type="domain" description="Outer membrane protein beta-barrel" evidence="7">
    <location>
        <begin position="31"/>
        <end position="240"/>
    </location>
</feature>
<evidence type="ECO:0000256" key="6">
    <source>
        <dbReference type="SAM" id="SignalP"/>
    </source>
</evidence>
<evidence type="ECO:0000313" key="8">
    <source>
        <dbReference type="EMBL" id="KRR09654.1"/>
    </source>
</evidence>
<proteinExistence type="inferred from homology"/>
<dbReference type="GO" id="GO:0009279">
    <property type="term" value="C:cell outer membrane"/>
    <property type="evidence" value="ECO:0007669"/>
    <property type="project" value="UniProtKB-SubCell"/>
</dbReference>
<keyword evidence="4" id="KW-0998">Cell outer membrane</keyword>
<reference evidence="8 9" key="1">
    <citation type="submission" date="2014-03" db="EMBL/GenBank/DDBJ databases">
        <title>Bradyrhizobium valentinum sp. nov., isolated from effective nodules of Lupinus mariae-josephae, a lupine endemic of basic-lime soils in Eastern Spain.</title>
        <authorList>
            <person name="Duran D."/>
            <person name="Rey L."/>
            <person name="Navarro A."/>
            <person name="Busquets A."/>
            <person name="Imperial J."/>
            <person name="Ruiz-Argueso T."/>
        </authorList>
    </citation>
    <scope>NUCLEOTIDE SEQUENCE [LARGE SCALE GENOMIC DNA]</scope>
    <source>
        <strain evidence="8 9">PAC68</strain>
    </source>
</reference>
<feature type="signal peptide" evidence="6">
    <location>
        <begin position="1"/>
        <end position="20"/>
    </location>
</feature>
<evidence type="ECO:0000256" key="3">
    <source>
        <dbReference type="ARBA" id="ARBA00023136"/>
    </source>
</evidence>
<dbReference type="InterPro" id="IPR011250">
    <property type="entry name" value="OMP/PagP_B-barrel"/>
</dbReference>
<gene>
    <name evidence="8" type="ORF">CQ12_14090</name>
</gene>
<evidence type="ECO:0000256" key="5">
    <source>
        <dbReference type="ARBA" id="ARBA00038306"/>
    </source>
</evidence>
<protein>
    <recommendedName>
        <fullName evidence="7">Outer membrane protein beta-barrel domain-containing protein</fullName>
    </recommendedName>
</protein>
<keyword evidence="2 6" id="KW-0732">Signal</keyword>
<keyword evidence="3" id="KW-0472">Membrane</keyword>
<evidence type="ECO:0000313" key="9">
    <source>
        <dbReference type="Proteomes" id="UP000050863"/>
    </source>
</evidence>
<evidence type="ECO:0000259" key="7">
    <source>
        <dbReference type="Pfam" id="PF13505"/>
    </source>
</evidence>
<dbReference type="PANTHER" id="PTHR34001:SF3">
    <property type="entry name" value="BLL7405 PROTEIN"/>
    <property type="match status" value="1"/>
</dbReference>
<dbReference type="SUPFAM" id="SSF56925">
    <property type="entry name" value="OMPA-like"/>
    <property type="match status" value="2"/>
</dbReference>
<organism evidence="8 9">
    <name type="scientific">Bradyrhizobium jicamae</name>
    <dbReference type="NCBI Taxonomy" id="280332"/>
    <lineage>
        <taxon>Bacteria</taxon>
        <taxon>Pseudomonadati</taxon>
        <taxon>Pseudomonadota</taxon>
        <taxon>Alphaproteobacteria</taxon>
        <taxon>Hyphomicrobiales</taxon>
        <taxon>Nitrobacteraceae</taxon>
        <taxon>Bradyrhizobium</taxon>
    </lineage>
</organism>
<evidence type="ECO:0000256" key="2">
    <source>
        <dbReference type="ARBA" id="ARBA00022729"/>
    </source>
</evidence>
<dbReference type="InterPro" id="IPR051692">
    <property type="entry name" value="OMP-like"/>
</dbReference>
<dbReference type="AlphaFoldDB" id="A0A0R3LYC0"/>
<evidence type="ECO:0000256" key="1">
    <source>
        <dbReference type="ARBA" id="ARBA00004442"/>
    </source>
</evidence>
<dbReference type="EMBL" id="LLXZ01000071">
    <property type="protein sequence ID" value="KRR09654.1"/>
    <property type="molecule type" value="Genomic_DNA"/>
</dbReference>
<dbReference type="Pfam" id="PF13505">
    <property type="entry name" value="OMP_b-brl"/>
    <property type="match status" value="2"/>
</dbReference>
<evidence type="ECO:0000256" key="4">
    <source>
        <dbReference type="ARBA" id="ARBA00023237"/>
    </source>
</evidence>
<dbReference type="InterPro" id="IPR027385">
    <property type="entry name" value="Beta-barrel_OMP"/>
</dbReference>
<sequence>MKTYLLATALVGLGSAPTIAADLAARPYTKAPALAAVYDWTGFYIGVNAGVGIGRDRFQHDWLGGASPYSFYVAPQGGFGGGQIGYNWQTGSFLGPIVFGVEADIQGAGLSDDGTTFNEGGIIRNYRQRLDWFGTARGRIGISNGPVLSYVTAGYAVANVKTNASASFGGVTNTFSTDRTQGGWVVGSGVEAALGGNWTGKIEYLYLNLGNKTDIAAIGLAAPLNTEIRENIFRVGLNYRIGGRAYAPVAAANWAGFYLGGNFGSGTGRDRSTLSVPAVPILQNFNLAPDGINGGIQAGYNWQAANWVFGVEADIQGSTQQDNKTCILSCSPALTAAYDATLPWFGTVRGRLGYSVGSTLFYATGGLAYGSVKTKINTTSFVGPVTQSFSHTNTGWTAGAGIETPFTLLGLLGPNWTTKTEYLYIDLGSNSDSFVFGAVPATATRSVTEHVFRTGINYHFNSPVVAKY</sequence>
<dbReference type="Gene3D" id="2.40.160.20">
    <property type="match status" value="2"/>
</dbReference>
<dbReference type="Proteomes" id="UP000050863">
    <property type="component" value="Unassembled WGS sequence"/>
</dbReference>
<accession>A0A0R3LYC0</accession>
<name>A0A0R3LYC0_9BRAD</name>
<feature type="domain" description="Outer membrane protein beta-barrel" evidence="7">
    <location>
        <begin position="248"/>
        <end position="460"/>
    </location>
</feature>
<dbReference type="PANTHER" id="PTHR34001">
    <property type="entry name" value="BLL7405 PROTEIN"/>
    <property type="match status" value="1"/>
</dbReference>
<feature type="chain" id="PRO_5006443492" description="Outer membrane protein beta-barrel domain-containing protein" evidence="6">
    <location>
        <begin position="21"/>
        <end position="468"/>
    </location>
</feature>
<dbReference type="RefSeq" id="WP_057835518.1">
    <property type="nucleotide sequence ID" value="NZ_LLXZ01000071.1"/>
</dbReference>
<keyword evidence="9" id="KW-1185">Reference proteome</keyword>
<comment type="subcellular location">
    <subcellularLocation>
        <location evidence="1">Cell outer membrane</location>
    </subcellularLocation>
</comment>
<comment type="similarity">
    <text evidence="5">Belongs to the Omp25/RopB family.</text>
</comment>